<dbReference type="InterPro" id="IPR031989">
    <property type="entry name" value="DUF5067"/>
</dbReference>
<sequence length="158" mass="17915">MKKKRIKLSLLVAYALLLSACTPVSKMATLSTEGTDSEVLHYGSEDSIAFPSAEITFLESGKNSSDIFYCQIKWTNNTEKALSFNEMFPTFKAEQVKELNDPNALPLEMLALADDTKKLDPEKSQNLTLKFHLKNQEDSVYLTFGTIDNFEKHYDIYL</sequence>
<dbReference type="RefSeq" id="WP_207705446.1">
    <property type="nucleotide sequence ID" value="NZ_JAFREL020000004.1"/>
</dbReference>
<feature type="chain" id="PRO_5046356512" description="DUF5067 domain-containing protein" evidence="1">
    <location>
        <begin position="29"/>
        <end position="158"/>
    </location>
</feature>
<protein>
    <recommendedName>
        <fullName evidence="2">DUF5067 domain-containing protein</fullName>
    </recommendedName>
</protein>
<reference evidence="3 4" key="1">
    <citation type="submission" date="2021-03" db="EMBL/GenBank/DDBJ databases">
        <authorList>
            <person name="Gilmore M.S."/>
            <person name="Schwartzman J."/>
            <person name="Van Tyne D."/>
            <person name="Martin M."/>
            <person name="Earl A.M."/>
            <person name="Manson A.L."/>
            <person name="Straub T."/>
            <person name="Salamzade R."/>
            <person name="Saavedra J."/>
            <person name="Lebreton F."/>
            <person name="Prichula J."/>
            <person name="Schaufler K."/>
            <person name="Gaca A."/>
            <person name="Sgardioli B."/>
            <person name="Wagenaar J."/>
            <person name="Strong T."/>
        </authorList>
    </citation>
    <scope>NUCLEOTIDE SEQUENCE [LARGE SCALE GENOMIC DNA]</scope>
    <source>
        <strain evidence="3 4">665A</strain>
    </source>
</reference>
<feature type="signal peptide" evidence="1">
    <location>
        <begin position="1"/>
        <end position="28"/>
    </location>
</feature>
<dbReference type="Pfam" id="PF16729">
    <property type="entry name" value="DUF5067"/>
    <property type="match status" value="1"/>
</dbReference>
<feature type="domain" description="DUF5067" evidence="2">
    <location>
        <begin position="60"/>
        <end position="144"/>
    </location>
</feature>
<gene>
    <name evidence="3" type="ORF">JZO67_004383</name>
</gene>
<dbReference type="Proteomes" id="UP000664357">
    <property type="component" value="Unassembled WGS sequence"/>
</dbReference>
<evidence type="ECO:0000256" key="1">
    <source>
        <dbReference type="SAM" id="SignalP"/>
    </source>
</evidence>
<name>A0ABV0EUS6_9ENTE</name>
<evidence type="ECO:0000259" key="2">
    <source>
        <dbReference type="Pfam" id="PF16729"/>
    </source>
</evidence>
<proteinExistence type="predicted"/>
<keyword evidence="4" id="KW-1185">Reference proteome</keyword>
<evidence type="ECO:0000313" key="4">
    <source>
        <dbReference type="Proteomes" id="UP000664357"/>
    </source>
</evidence>
<accession>A0ABV0EUS6</accession>
<keyword evidence="1" id="KW-0732">Signal</keyword>
<evidence type="ECO:0000313" key="3">
    <source>
        <dbReference type="EMBL" id="MEO1772401.1"/>
    </source>
</evidence>
<organism evidence="3 4">
    <name type="scientific">Candidatus Enterococcus ferrettii</name>
    <dbReference type="NCBI Taxonomy" id="2815324"/>
    <lineage>
        <taxon>Bacteria</taxon>
        <taxon>Bacillati</taxon>
        <taxon>Bacillota</taxon>
        <taxon>Bacilli</taxon>
        <taxon>Lactobacillales</taxon>
        <taxon>Enterococcaceae</taxon>
        <taxon>Enterococcus</taxon>
    </lineage>
</organism>
<dbReference type="EMBL" id="JAFREL020000004">
    <property type="protein sequence ID" value="MEO1772401.1"/>
    <property type="molecule type" value="Genomic_DNA"/>
</dbReference>
<comment type="caution">
    <text evidence="3">The sequence shown here is derived from an EMBL/GenBank/DDBJ whole genome shotgun (WGS) entry which is preliminary data.</text>
</comment>
<reference evidence="3 4" key="2">
    <citation type="submission" date="2024-02" db="EMBL/GenBank/DDBJ databases">
        <title>The Genome Sequence of Enterococcus sp. DIV0159.</title>
        <authorList>
            <person name="Earl A."/>
            <person name="Manson A."/>
            <person name="Gilmore M."/>
            <person name="Sanders J."/>
            <person name="Shea T."/>
            <person name="Howe W."/>
            <person name="Livny J."/>
            <person name="Cuomo C."/>
            <person name="Neafsey D."/>
            <person name="Birren B."/>
        </authorList>
    </citation>
    <scope>NUCLEOTIDE SEQUENCE [LARGE SCALE GENOMIC DNA]</scope>
    <source>
        <strain evidence="3 4">665A</strain>
    </source>
</reference>
<dbReference type="PROSITE" id="PS51257">
    <property type="entry name" value="PROKAR_LIPOPROTEIN"/>
    <property type="match status" value="1"/>
</dbReference>